<feature type="region of interest" description="Disordered" evidence="8">
    <location>
        <begin position="47"/>
        <end position="103"/>
    </location>
</feature>
<evidence type="ECO:0000256" key="5">
    <source>
        <dbReference type="ARBA" id="ARBA00022702"/>
    </source>
</evidence>
<dbReference type="GO" id="GO:1902025">
    <property type="term" value="P:nitrate import"/>
    <property type="evidence" value="ECO:0007669"/>
    <property type="project" value="TreeGrafter"/>
</dbReference>
<sequence>MGSIKFLASWVFLVLIFSIEIQFTNGRQTNLWEKVATEKLIAGSVKLPNGHAKGGPVTNNLRSRYSGQATGEYQSPPPSMGHVDDFRPTAPGRSPGVGHSLKN</sequence>
<keyword evidence="11" id="KW-1185">Reference proteome</keyword>
<evidence type="ECO:0000256" key="8">
    <source>
        <dbReference type="SAM" id="MobiDB-lite"/>
    </source>
</evidence>
<evidence type="ECO:0000256" key="4">
    <source>
        <dbReference type="ARBA" id="ARBA00022525"/>
    </source>
</evidence>
<name>A0AAD3Y1K7_NEPGR</name>
<dbReference type="PANTHER" id="PTHR33348">
    <property type="entry name" value="PRECURSOR OF CEP5"/>
    <property type="match status" value="1"/>
</dbReference>
<dbReference type="GO" id="GO:0005179">
    <property type="term" value="F:hormone activity"/>
    <property type="evidence" value="ECO:0007669"/>
    <property type="project" value="UniProtKB-KW"/>
</dbReference>
<feature type="chain" id="PRO_5042026875" evidence="9">
    <location>
        <begin position="27"/>
        <end position="103"/>
    </location>
</feature>
<dbReference type="GO" id="GO:1901371">
    <property type="term" value="P:regulation of leaf morphogenesis"/>
    <property type="evidence" value="ECO:0007669"/>
    <property type="project" value="TreeGrafter"/>
</dbReference>
<keyword evidence="5" id="KW-0372">Hormone</keyword>
<reference evidence="10" key="1">
    <citation type="submission" date="2023-05" db="EMBL/GenBank/DDBJ databases">
        <title>Nepenthes gracilis genome sequencing.</title>
        <authorList>
            <person name="Fukushima K."/>
        </authorList>
    </citation>
    <scope>NUCLEOTIDE SEQUENCE</scope>
    <source>
        <strain evidence="10">SING2019-196</strain>
    </source>
</reference>
<dbReference type="Proteomes" id="UP001279734">
    <property type="component" value="Unassembled WGS sequence"/>
</dbReference>
<evidence type="ECO:0000256" key="2">
    <source>
        <dbReference type="ARBA" id="ARBA00008963"/>
    </source>
</evidence>
<dbReference type="GO" id="GO:0006995">
    <property type="term" value="P:cellular response to nitrogen starvation"/>
    <property type="evidence" value="ECO:0007669"/>
    <property type="project" value="UniProtKB-ARBA"/>
</dbReference>
<proteinExistence type="inferred from homology"/>
<evidence type="ECO:0000256" key="1">
    <source>
        <dbReference type="ARBA" id="ARBA00004271"/>
    </source>
</evidence>
<gene>
    <name evidence="10" type="ORF">Nepgr_025933</name>
</gene>
<dbReference type="GO" id="GO:0048364">
    <property type="term" value="P:root development"/>
    <property type="evidence" value="ECO:0007669"/>
    <property type="project" value="InterPro"/>
</dbReference>
<dbReference type="EMBL" id="BSYO01000027">
    <property type="protein sequence ID" value="GMH24090.1"/>
    <property type="molecule type" value="Genomic_DNA"/>
</dbReference>
<keyword evidence="6 9" id="KW-0732">Signal</keyword>
<dbReference type="GO" id="GO:2000280">
    <property type="term" value="P:regulation of root development"/>
    <property type="evidence" value="ECO:0007669"/>
    <property type="project" value="TreeGrafter"/>
</dbReference>
<protein>
    <submittedName>
        <fullName evidence="10">Uncharacterized protein</fullName>
    </submittedName>
</protein>
<evidence type="ECO:0000256" key="9">
    <source>
        <dbReference type="SAM" id="SignalP"/>
    </source>
</evidence>
<accession>A0AAD3Y1K7</accession>
<evidence type="ECO:0000313" key="10">
    <source>
        <dbReference type="EMBL" id="GMH24090.1"/>
    </source>
</evidence>
<dbReference type="InterPro" id="IPR033250">
    <property type="entry name" value="CEP"/>
</dbReference>
<dbReference type="PANTHER" id="PTHR33348:SF3">
    <property type="entry name" value="PRECURSOR OF CEP1"/>
    <property type="match status" value="1"/>
</dbReference>
<keyword evidence="4" id="KW-0964">Secreted</keyword>
<comment type="subcellular location">
    <subcellularLocation>
        <location evidence="1">Secreted</location>
        <location evidence="1">Extracellular space</location>
        <location evidence="1">Apoplast</location>
    </subcellularLocation>
</comment>
<keyword evidence="7" id="KW-0379">Hydroxylation</keyword>
<evidence type="ECO:0000256" key="6">
    <source>
        <dbReference type="ARBA" id="ARBA00022729"/>
    </source>
</evidence>
<feature type="signal peptide" evidence="9">
    <location>
        <begin position="1"/>
        <end position="26"/>
    </location>
</feature>
<feature type="compositionally biased region" description="Polar residues" evidence="8">
    <location>
        <begin position="57"/>
        <end position="73"/>
    </location>
</feature>
<keyword evidence="3" id="KW-0052">Apoplast</keyword>
<dbReference type="AlphaFoldDB" id="A0AAD3Y1K7"/>
<evidence type="ECO:0000256" key="7">
    <source>
        <dbReference type="ARBA" id="ARBA00023278"/>
    </source>
</evidence>
<dbReference type="GO" id="GO:0048046">
    <property type="term" value="C:apoplast"/>
    <property type="evidence" value="ECO:0007669"/>
    <property type="project" value="UniProtKB-SubCell"/>
</dbReference>
<comment type="caution">
    <text evidence="10">The sequence shown here is derived from an EMBL/GenBank/DDBJ whole genome shotgun (WGS) entry which is preliminary data.</text>
</comment>
<organism evidence="10 11">
    <name type="scientific">Nepenthes gracilis</name>
    <name type="common">Slender pitcher plant</name>
    <dbReference type="NCBI Taxonomy" id="150966"/>
    <lineage>
        <taxon>Eukaryota</taxon>
        <taxon>Viridiplantae</taxon>
        <taxon>Streptophyta</taxon>
        <taxon>Embryophyta</taxon>
        <taxon>Tracheophyta</taxon>
        <taxon>Spermatophyta</taxon>
        <taxon>Magnoliopsida</taxon>
        <taxon>eudicotyledons</taxon>
        <taxon>Gunneridae</taxon>
        <taxon>Pentapetalae</taxon>
        <taxon>Caryophyllales</taxon>
        <taxon>Nepenthaceae</taxon>
        <taxon>Nepenthes</taxon>
    </lineage>
</organism>
<evidence type="ECO:0000313" key="11">
    <source>
        <dbReference type="Proteomes" id="UP001279734"/>
    </source>
</evidence>
<evidence type="ECO:0000256" key="3">
    <source>
        <dbReference type="ARBA" id="ARBA00022523"/>
    </source>
</evidence>
<comment type="similarity">
    <text evidence="2">Belongs to the C-terminally encoded plant signaling peptide (CEP) family.</text>
</comment>